<reference evidence="1" key="1">
    <citation type="submission" date="2014-05" db="EMBL/GenBank/DDBJ databases">
        <authorList>
            <person name="Chronopoulou M."/>
        </authorList>
    </citation>
    <scope>NUCLEOTIDE SEQUENCE</scope>
    <source>
        <tissue evidence="1">Whole organism</tissue>
    </source>
</reference>
<evidence type="ECO:0000313" key="1">
    <source>
        <dbReference type="EMBL" id="CDW28510.1"/>
    </source>
</evidence>
<accession>A0A0K2TRT1</accession>
<dbReference type="EMBL" id="HACA01011149">
    <property type="protein sequence ID" value="CDW28510.1"/>
    <property type="molecule type" value="Transcribed_RNA"/>
</dbReference>
<name>A0A0K2TRT1_LEPSM</name>
<dbReference type="AlphaFoldDB" id="A0A0K2TRT1"/>
<organism evidence="1">
    <name type="scientific">Lepeophtheirus salmonis</name>
    <name type="common">Salmon louse</name>
    <name type="synonym">Caligus salmonis</name>
    <dbReference type="NCBI Taxonomy" id="72036"/>
    <lineage>
        <taxon>Eukaryota</taxon>
        <taxon>Metazoa</taxon>
        <taxon>Ecdysozoa</taxon>
        <taxon>Arthropoda</taxon>
        <taxon>Crustacea</taxon>
        <taxon>Multicrustacea</taxon>
        <taxon>Hexanauplia</taxon>
        <taxon>Copepoda</taxon>
        <taxon>Siphonostomatoida</taxon>
        <taxon>Caligidae</taxon>
        <taxon>Lepeophtheirus</taxon>
    </lineage>
</organism>
<sequence>MEYFFLLLISRSRCLNQHGCPHWPRETTLGPVIDTSSLFVQLDCVVD</sequence>
<protein>
    <submittedName>
        <fullName evidence="1">Uncharacterized protein</fullName>
    </submittedName>
</protein>
<proteinExistence type="predicted"/>